<proteinExistence type="predicted"/>
<organism evidence="1 2">
    <name type="scientific">Curtobacterium herbarum</name>
    <dbReference type="NCBI Taxonomy" id="150122"/>
    <lineage>
        <taxon>Bacteria</taxon>
        <taxon>Bacillati</taxon>
        <taxon>Actinomycetota</taxon>
        <taxon>Actinomycetes</taxon>
        <taxon>Micrococcales</taxon>
        <taxon>Microbacteriaceae</taxon>
        <taxon>Curtobacterium</taxon>
    </lineage>
</organism>
<dbReference type="Pfam" id="PF19686">
    <property type="entry name" value="DUF6188"/>
    <property type="match status" value="1"/>
</dbReference>
<gene>
    <name evidence="1" type="ORF">GCM10009627_25300</name>
</gene>
<sequence>MTNTTSAPIQLHVAGDTVDAVTVDTAVTVRFSSGATLRFETAFSLTETDGTHTFMEPGDPPSLLPLLALHTTVVERGTVTGARIAVRFASGELLEGWSHRDRPSWHWSEPGRARLDIDVLTGGEVVARTLPGGTPS</sequence>
<keyword evidence="2" id="KW-1185">Reference proteome</keyword>
<protein>
    <submittedName>
        <fullName evidence="1">Uncharacterized protein</fullName>
    </submittedName>
</protein>
<dbReference type="EMBL" id="BAAAJX010000014">
    <property type="protein sequence ID" value="GAA1494184.1"/>
    <property type="molecule type" value="Genomic_DNA"/>
</dbReference>
<dbReference type="InterPro" id="IPR046179">
    <property type="entry name" value="DUF6188"/>
</dbReference>
<reference evidence="1 2" key="1">
    <citation type="journal article" date="2019" name="Int. J. Syst. Evol. Microbiol.">
        <title>The Global Catalogue of Microorganisms (GCM) 10K type strain sequencing project: providing services to taxonomists for standard genome sequencing and annotation.</title>
        <authorList>
            <consortium name="The Broad Institute Genomics Platform"/>
            <consortium name="The Broad Institute Genome Sequencing Center for Infectious Disease"/>
            <person name="Wu L."/>
            <person name="Ma J."/>
        </authorList>
    </citation>
    <scope>NUCLEOTIDE SEQUENCE [LARGE SCALE GENOMIC DNA]</scope>
    <source>
        <strain evidence="1 2">JCM 12140</strain>
    </source>
</reference>
<accession>A0ABN1ZER1</accession>
<evidence type="ECO:0000313" key="1">
    <source>
        <dbReference type="EMBL" id="GAA1494184.1"/>
    </source>
</evidence>
<dbReference type="Proteomes" id="UP001501742">
    <property type="component" value="Unassembled WGS sequence"/>
</dbReference>
<name>A0ABN1ZER1_9MICO</name>
<dbReference type="RefSeq" id="WP_204607984.1">
    <property type="nucleotide sequence ID" value="NZ_BAAAJX010000014.1"/>
</dbReference>
<comment type="caution">
    <text evidence="1">The sequence shown here is derived from an EMBL/GenBank/DDBJ whole genome shotgun (WGS) entry which is preliminary data.</text>
</comment>
<evidence type="ECO:0000313" key="2">
    <source>
        <dbReference type="Proteomes" id="UP001501742"/>
    </source>
</evidence>